<feature type="region of interest" description="Disordered" evidence="2">
    <location>
        <begin position="165"/>
        <end position="188"/>
    </location>
</feature>
<feature type="compositionally biased region" description="Polar residues" evidence="2">
    <location>
        <begin position="99"/>
        <end position="132"/>
    </location>
</feature>
<accession>A0A084B6I4</accession>
<protein>
    <recommendedName>
        <fullName evidence="3">GATA-type domain-containing protein</fullName>
    </recommendedName>
</protein>
<evidence type="ECO:0000313" key="5">
    <source>
        <dbReference type="Proteomes" id="UP000028045"/>
    </source>
</evidence>
<dbReference type="SUPFAM" id="SSF57716">
    <property type="entry name" value="Glucocorticoid receptor-like (DNA-binding domain)"/>
    <property type="match status" value="1"/>
</dbReference>
<dbReference type="InterPro" id="IPR013088">
    <property type="entry name" value="Znf_NHR/GATA"/>
</dbReference>
<keyword evidence="1" id="KW-0863">Zinc-finger</keyword>
<evidence type="ECO:0000259" key="3">
    <source>
        <dbReference type="PROSITE" id="PS50114"/>
    </source>
</evidence>
<feature type="region of interest" description="Disordered" evidence="2">
    <location>
        <begin position="1"/>
        <end position="30"/>
    </location>
</feature>
<evidence type="ECO:0000313" key="4">
    <source>
        <dbReference type="EMBL" id="KEY73163.1"/>
    </source>
</evidence>
<gene>
    <name evidence="4" type="ORF">S7711_04129</name>
</gene>
<dbReference type="Pfam" id="PF00320">
    <property type="entry name" value="GATA"/>
    <property type="match status" value="1"/>
</dbReference>
<keyword evidence="1" id="KW-0862">Zinc</keyword>
<dbReference type="CDD" id="cd00202">
    <property type="entry name" value="ZnF_GATA"/>
    <property type="match status" value="1"/>
</dbReference>
<name>A0A084B6I4_STACB</name>
<dbReference type="InterPro" id="IPR000679">
    <property type="entry name" value="Znf_GATA"/>
</dbReference>
<feature type="region of interest" description="Disordered" evidence="2">
    <location>
        <begin position="95"/>
        <end position="133"/>
    </location>
</feature>
<evidence type="ECO:0000256" key="1">
    <source>
        <dbReference type="PROSITE-ProRule" id="PRU00094"/>
    </source>
</evidence>
<dbReference type="AlphaFoldDB" id="A0A084B6I4"/>
<dbReference type="PROSITE" id="PS50114">
    <property type="entry name" value="GATA_ZN_FINGER_2"/>
    <property type="match status" value="1"/>
</dbReference>
<evidence type="ECO:0000256" key="2">
    <source>
        <dbReference type="SAM" id="MobiDB-lite"/>
    </source>
</evidence>
<sequence>MDKTPEAGAQANVHEIPVRLGKRHESPRSPTEIAENLRRLLVNARLLYRLVKRQNANLDVSIPTIDEEELAAITVLSGNVDRLLKEVTLICPVRKSDGHASSNKSNSNSPFITPSTEPNEVQQCHTCGTTKTPRWRGGENQMELLCNVCGLLQRKRAVRKFWDASGSSKPCRWSGARRGRISRRGSSV</sequence>
<feature type="domain" description="GATA-type" evidence="3">
    <location>
        <begin position="118"/>
        <end position="160"/>
    </location>
</feature>
<dbReference type="Gene3D" id="3.30.50.10">
    <property type="entry name" value="Erythroid Transcription Factor GATA-1, subunit A"/>
    <property type="match status" value="1"/>
</dbReference>
<organism evidence="4 5">
    <name type="scientific">Stachybotrys chartarum (strain CBS 109288 / IBT 7711)</name>
    <name type="common">Toxic black mold</name>
    <name type="synonym">Stilbospora chartarum</name>
    <dbReference type="NCBI Taxonomy" id="1280523"/>
    <lineage>
        <taxon>Eukaryota</taxon>
        <taxon>Fungi</taxon>
        <taxon>Dikarya</taxon>
        <taxon>Ascomycota</taxon>
        <taxon>Pezizomycotina</taxon>
        <taxon>Sordariomycetes</taxon>
        <taxon>Hypocreomycetidae</taxon>
        <taxon>Hypocreales</taxon>
        <taxon>Stachybotryaceae</taxon>
        <taxon>Stachybotrys</taxon>
    </lineage>
</organism>
<dbReference type="Proteomes" id="UP000028045">
    <property type="component" value="Unassembled WGS sequence"/>
</dbReference>
<dbReference type="GO" id="GO:0043565">
    <property type="term" value="F:sequence-specific DNA binding"/>
    <property type="evidence" value="ECO:0007669"/>
    <property type="project" value="InterPro"/>
</dbReference>
<reference evidence="4 5" key="1">
    <citation type="journal article" date="2014" name="BMC Genomics">
        <title>Comparative genome sequencing reveals chemotype-specific gene clusters in the toxigenic black mold Stachybotrys.</title>
        <authorList>
            <person name="Semeiks J."/>
            <person name="Borek D."/>
            <person name="Otwinowski Z."/>
            <person name="Grishin N.V."/>
        </authorList>
    </citation>
    <scope>NUCLEOTIDE SEQUENCE [LARGE SCALE GENOMIC DNA]</scope>
    <source>
        <strain evidence="5">CBS 109288 / IBT 7711</strain>
    </source>
</reference>
<feature type="compositionally biased region" description="Basic residues" evidence="2">
    <location>
        <begin position="175"/>
        <end position="188"/>
    </location>
</feature>
<dbReference type="HOGENOM" id="CLU_1441932_0_0_1"/>
<dbReference type="EMBL" id="KL647898">
    <property type="protein sequence ID" value="KEY73163.1"/>
    <property type="molecule type" value="Genomic_DNA"/>
</dbReference>
<keyword evidence="5" id="KW-1185">Reference proteome</keyword>
<keyword evidence="1" id="KW-0479">Metal-binding</keyword>
<proteinExistence type="predicted"/>
<dbReference type="GO" id="GO:0008270">
    <property type="term" value="F:zinc ion binding"/>
    <property type="evidence" value="ECO:0007669"/>
    <property type="project" value="UniProtKB-KW"/>
</dbReference>
<dbReference type="SMART" id="SM00401">
    <property type="entry name" value="ZnF_GATA"/>
    <property type="match status" value="1"/>
</dbReference>
<dbReference type="GO" id="GO:0006355">
    <property type="term" value="P:regulation of DNA-templated transcription"/>
    <property type="evidence" value="ECO:0007669"/>
    <property type="project" value="InterPro"/>
</dbReference>